<protein>
    <submittedName>
        <fullName evidence="6">ABC transporter related</fullName>
    </submittedName>
</protein>
<dbReference type="InterPro" id="IPR027417">
    <property type="entry name" value="P-loop_NTPase"/>
</dbReference>
<dbReference type="PANTHER" id="PTHR43117:SF4">
    <property type="entry name" value="OSMOPROTECTANT IMPORT ATP-BINDING PROTEIN OSMV"/>
    <property type="match status" value="1"/>
</dbReference>
<evidence type="ECO:0000313" key="6">
    <source>
        <dbReference type="EMBL" id="ABS56885.1"/>
    </source>
</evidence>
<feature type="domain" description="AAA+ ATPase" evidence="5">
    <location>
        <begin position="1"/>
        <end position="183"/>
    </location>
</feature>
<dbReference type="STRING" id="456442.Mboo_2371"/>
<evidence type="ECO:0000256" key="1">
    <source>
        <dbReference type="ARBA" id="ARBA00005417"/>
    </source>
</evidence>
<dbReference type="Proteomes" id="UP000002408">
    <property type="component" value="Chromosome"/>
</dbReference>
<evidence type="ECO:0000259" key="5">
    <source>
        <dbReference type="SMART" id="SM00382"/>
    </source>
</evidence>
<dbReference type="GO" id="GO:0005524">
    <property type="term" value="F:ATP binding"/>
    <property type="evidence" value="ECO:0007669"/>
    <property type="project" value="UniProtKB-KW"/>
</dbReference>
<dbReference type="Gene3D" id="3.40.50.300">
    <property type="entry name" value="P-loop containing nucleotide triphosphate hydrolases"/>
    <property type="match status" value="1"/>
</dbReference>
<evidence type="ECO:0000313" key="7">
    <source>
        <dbReference type="Proteomes" id="UP000002408"/>
    </source>
</evidence>
<dbReference type="PANTHER" id="PTHR43117">
    <property type="entry name" value="OSMOPROTECTANT IMPORT ATP-BINDING PROTEIN OSMV"/>
    <property type="match status" value="1"/>
</dbReference>
<evidence type="ECO:0000256" key="2">
    <source>
        <dbReference type="ARBA" id="ARBA00022448"/>
    </source>
</evidence>
<dbReference type="SMART" id="SM00382">
    <property type="entry name" value="AAA"/>
    <property type="match status" value="1"/>
</dbReference>
<evidence type="ECO:0000256" key="3">
    <source>
        <dbReference type="ARBA" id="ARBA00022741"/>
    </source>
</evidence>
<proteinExistence type="inferred from homology"/>
<dbReference type="HOGENOM" id="CLU_072513_0_0_2"/>
<organism evidence="6 7">
    <name type="scientific">Methanoregula boonei (strain DSM 21154 / JCM 14090 / 6A8)</name>
    <dbReference type="NCBI Taxonomy" id="456442"/>
    <lineage>
        <taxon>Archaea</taxon>
        <taxon>Methanobacteriati</taxon>
        <taxon>Methanobacteriota</taxon>
        <taxon>Stenosarchaea group</taxon>
        <taxon>Methanomicrobia</taxon>
        <taxon>Methanomicrobiales</taxon>
        <taxon>Methanoregulaceae</taxon>
        <taxon>Methanoregula</taxon>
    </lineage>
</organism>
<accession>A7IAX4</accession>
<dbReference type="InterPro" id="IPR003593">
    <property type="entry name" value="AAA+_ATPase"/>
</dbReference>
<comment type="similarity">
    <text evidence="1">Belongs to the ABC transporter superfamily.</text>
</comment>
<dbReference type="Pfam" id="PF00005">
    <property type="entry name" value="ABC_tran"/>
    <property type="match status" value="1"/>
</dbReference>
<keyword evidence="3" id="KW-0547">Nucleotide-binding</keyword>
<keyword evidence="2" id="KW-0813">Transport</keyword>
<reference evidence="6" key="1">
    <citation type="submission" date="2007-07" db="EMBL/GenBank/DDBJ databases">
        <title>Complete sequence of Candidatus Methanoregula boonei 6A8.</title>
        <authorList>
            <consortium name="US DOE Joint Genome Institute"/>
            <person name="Copeland A."/>
            <person name="Lucas S."/>
            <person name="Lapidus A."/>
            <person name="Barry K."/>
            <person name="Glavina del Rio T."/>
            <person name="Dalin E."/>
            <person name="Tice H."/>
            <person name="Pitluck S."/>
            <person name="Meincke L."/>
            <person name="Brettin T."/>
            <person name="Bruce D."/>
            <person name="Detter J.C."/>
            <person name="Han C."/>
            <person name="Tapia R."/>
            <person name="Gilna P."/>
            <person name="Schmutz J."/>
            <person name="Larimer F."/>
            <person name="Land M."/>
            <person name="Hauser L."/>
            <person name="Kyrpides N."/>
            <person name="Kim E."/>
            <person name="Zinder S."/>
            <person name="Richardson P."/>
        </authorList>
    </citation>
    <scope>NUCLEOTIDE SEQUENCE [LARGE SCALE GENOMIC DNA]</scope>
    <source>
        <strain evidence="6">6A8</strain>
    </source>
</reference>
<keyword evidence="4" id="KW-0067">ATP-binding</keyword>
<evidence type="ECO:0000256" key="4">
    <source>
        <dbReference type="ARBA" id="ARBA00022840"/>
    </source>
</evidence>
<sequence>MTCIVGPTGSGKSRFLADIESLAQGDTVTGRRILINGAPVAPSAVQSTGQKLVAQLSQQMNFVVDLSVEEFLLLHAESRLSPDPDGIVRAILVAANNLSGEKFTGSVSVTQLSGGQSRALMIADTALLSSSPIVLIDEIENAGIDRRKALELLVQKEKITFIATHDPVLALIGSRRLWFRDGGIAGIIVPDKQERESAAYVRQMDEQWARWREMIRNGKLLHIDPDGR</sequence>
<gene>
    <name evidence="6" type="ordered locus">Mboo_2371</name>
</gene>
<dbReference type="AlphaFoldDB" id="A7IAX4"/>
<name>A7IAX4_METB6</name>
<dbReference type="EMBL" id="CP000780">
    <property type="protein sequence ID" value="ABS56885.1"/>
    <property type="molecule type" value="Genomic_DNA"/>
</dbReference>
<dbReference type="eggNOG" id="arCOG03228">
    <property type="taxonomic scope" value="Archaea"/>
</dbReference>
<dbReference type="GO" id="GO:0016887">
    <property type="term" value="F:ATP hydrolysis activity"/>
    <property type="evidence" value="ECO:0007669"/>
    <property type="project" value="InterPro"/>
</dbReference>
<dbReference type="KEGG" id="mbn:Mboo_2371"/>
<keyword evidence="7" id="KW-1185">Reference proteome</keyword>
<dbReference type="SUPFAM" id="SSF52540">
    <property type="entry name" value="P-loop containing nucleoside triphosphate hydrolases"/>
    <property type="match status" value="1"/>
</dbReference>
<dbReference type="InterPro" id="IPR003439">
    <property type="entry name" value="ABC_transporter-like_ATP-bd"/>
</dbReference>